<evidence type="ECO:0000259" key="2">
    <source>
        <dbReference type="Pfam" id="PF21686"/>
    </source>
</evidence>
<keyword evidence="4" id="KW-1185">Reference proteome</keyword>
<evidence type="ECO:0000256" key="1">
    <source>
        <dbReference type="SAM" id="MobiDB-lite"/>
    </source>
</evidence>
<feature type="domain" description="DNA ligase D polymerase" evidence="2">
    <location>
        <begin position="1"/>
        <end position="56"/>
    </location>
</feature>
<evidence type="ECO:0000313" key="4">
    <source>
        <dbReference type="Proteomes" id="UP000199323"/>
    </source>
</evidence>
<dbReference type="STRING" id="380248.SAMN05216251_101128"/>
<feature type="region of interest" description="Disordered" evidence="1">
    <location>
        <begin position="60"/>
        <end position="79"/>
    </location>
</feature>
<dbReference type="Gene3D" id="3.90.920.10">
    <property type="entry name" value="DNA primase, PRIM domain"/>
    <property type="match status" value="1"/>
</dbReference>
<dbReference type="PANTHER" id="PTHR42705:SF2">
    <property type="entry name" value="BIFUNCTIONAL NON-HOMOLOGOUS END JOINING PROTEIN LIGD"/>
    <property type="match status" value="1"/>
</dbReference>
<protein>
    <submittedName>
        <fullName evidence="3">Bifunctional non-homologous end joining protein LigD</fullName>
    </submittedName>
</protein>
<reference evidence="3 4" key="1">
    <citation type="submission" date="2016-10" db="EMBL/GenBank/DDBJ databases">
        <authorList>
            <person name="de Groot N.N."/>
        </authorList>
    </citation>
    <scope>NUCLEOTIDE SEQUENCE [LARGE SCALE GENOMIC DNA]</scope>
    <source>
        <strain evidence="3 4">CGMCC 4.3510</strain>
    </source>
</reference>
<gene>
    <name evidence="3" type="ORF">SAMN05216251_101128</name>
</gene>
<dbReference type="Proteomes" id="UP000199323">
    <property type="component" value="Unassembled WGS sequence"/>
</dbReference>
<name>A0A1I1WYK3_9ACTN</name>
<dbReference type="AlphaFoldDB" id="A0A1I1WYK3"/>
<dbReference type="InterPro" id="IPR052171">
    <property type="entry name" value="NHEJ_LigD"/>
</dbReference>
<dbReference type="Pfam" id="PF21686">
    <property type="entry name" value="LigD_Prim-Pol"/>
    <property type="match status" value="1"/>
</dbReference>
<dbReference type="PANTHER" id="PTHR42705">
    <property type="entry name" value="BIFUNCTIONAL NON-HOMOLOGOUS END JOINING PROTEIN LIGD"/>
    <property type="match status" value="1"/>
</dbReference>
<accession>A0A1I1WYK3</accession>
<dbReference type="EMBL" id="FONG01000001">
    <property type="protein sequence ID" value="SFE00265.1"/>
    <property type="molecule type" value="Genomic_DNA"/>
</dbReference>
<proteinExistence type="predicted"/>
<feature type="compositionally biased region" description="Basic residues" evidence="1">
    <location>
        <begin position="70"/>
        <end position="79"/>
    </location>
</feature>
<sequence>MRNGYAQTAVAPYSVRPLPGAPVAVPVARDVLDDPKATARQWTLADAVEHAKSDPWAGLLPSRGRSLGPARRRLRALER</sequence>
<organism evidence="3 4">
    <name type="scientific">Actinacidiphila alni</name>
    <dbReference type="NCBI Taxonomy" id="380248"/>
    <lineage>
        <taxon>Bacteria</taxon>
        <taxon>Bacillati</taxon>
        <taxon>Actinomycetota</taxon>
        <taxon>Actinomycetes</taxon>
        <taxon>Kitasatosporales</taxon>
        <taxon>Streptomycetaceae</taxon>
        <taxon>Actinacidiphila</taxon>
    </lineage>
</organism>
<dbReference type="InterPro" id="IPR014145">
    <property type="entry name" value="LigD_pol_dom"/>
</dbReference>
<evidence type="ECO:0000313" key="3">
    <source>
        <dbReference type="EMBL" id="SFE00265.1"/>
    </source>
</evidence>